<feature type="domain" description="Class II aldolase/adducin N-terminal" evidence="3">
    <location>
        <begin position="7"/>
        <end position="188"/>
    </location>
</feature>
<dbReference type="Proteomes" id="UP000198847">
    <property type="component" value="Unassembled WGS sequence"/>
</dbReference>
<sequence length="221" mass="24145">MLEALKKEVVAIARQAEASGLCRHKSGNFSIRDQETGYVVVTPAAVDRAELTYYDICVVDLNACVLEAPEGRKPTSELLLHLEAYKRRPDIGAVVHTHSRFATAFAVLKKDIPAIVYEGAALGGAEGIIRVAAYGRPGTPALAASISGLIQSADAVLLESHGVLTVDKTAKEALLKAHYVEEIAEIYYRALQINNGKEPTTIAPEEFREWKYPPEITFRKQ</sequence>
<dbReference type="GO" id="GO:0005829">
    <property type="term" value="C:cytosol"/>
    <property type="evidence" value="ECO:0007669"/>
    <property type="project" value="TreeGrafter"/>
</dbReference>
<reference evidence="4 5" key="1">
    <citation type="submission" date="2016-10" db="EMBL/GenBank/DDBJ databases">
        <authorList>
            <person name="de Groot N.N."/>
        </authorList>
    </citation>
    <scope>NUCLEOTIDE SEQUENCE [LARGE SCALE GENOMIC DNA]</scope>
    <source>
        <strain evidence="4 5">DSM 13305</strain>
    </source>
</reference>
<dbReference type="RefSeq" id="WP_091746341.1">
    <property type="nucleotide sequence ID" value="NZ_FODY01000009.1"/>
</dbReference>
<dbReference type="OrthoDB" id="9794581at2"/>
<dbReference type="InterPro" id="IPR036409">
    <property type="entry name" value="Aldolase_II/adducin_N_sf"/>
</dbReference>
<dbReference type="STRING" id="112903.SAMN04490178_109133"/>
<dbReference type="AlphaFoldDB" id="A0A1H8UUQ3"/>
<dbReference type="EMBL" id="FODY01000009">
    <property type="protein sequence ID" value="SEP06950.1"/>
    <property type="molecule type" value="Genomic_DNA"/>
</dbReference>
<organism evidence="4 5">
    <name type="scientific">Propionispora vibrioides</name>
    <dbReference type="NCBI Taxonomy" id="112903"/>
    <lineage>
        <taxon>Bacteria</taxon>
        <taxon>Bacillati</taxon>
        <taxon>Bacillota</taxon>
        <taxon>Negativicutes</taxon>
        <taxon>Selenomonadales</taxon>
        <taxon>Sporomusaceae</taxon>
        <taxon>Propionispora</taxon>
    </lineage>
</organism>
<evidence type="ECO:0000256" key="1">
    <source>
        <dbReference type="ARBA" id="ARBA00022723"/>
    </source>
</evidence>
<dbReference type="Pfam" id="PF00596">
    <property type="entry name" value="Aldolase_II"/>
    <property type="match status" value="1"/>
</dbReference>
<dbReference type="GO" id="GO:0019323">
    <property type="term" value="P:pentose catabolic process"/>
    <property type="evidence" value="ECO:0007669"/>
    <property type="project" value="TreeGrafter"/>
</dbReference>
<dbReference type="SMART" id="SM01007">
    <property type="entry name" value="Aldolase_II"/>
    <property type="match status" value="1"/>
</dbReference>
<proteinExistence type="predicted"/>
<evidence type="ECO:0000313" key="4">
    <source>
        <dbReference type="EMBL" id="SEP06950.1"/>
    </source>
</evidence>
<dbReference type="SUPFAM" id="SSF53639">
    <property type="entry name" value="AraD/HMP-PK domain-like"/>
    <property type="match status" value="1"/>
</dbReference>
<dbReference type="PANTHER" id="PTHR22789:SF0">
    <property type="entry name" value="3-OXO-TETRONATE 4-PHOSPHATE DECARBOXYLASE-RELATED"/>
    <property type="match status" value="1"/>
</dbReference>
<gene>
    <name evidence="4" type="ORF">SAMN04490178_109133</name>
</gene>
<keyword evidence="2" id="KW-0456">Lyase</keyword>
<keyword evidence="5" id="KW-1185">Reference proteome</keyword>
<keyword evidence="1" id="KW-0479">Metal-binding</keyword>
<dbReference type="GO" id="GO:0046872">
    <property type="term" value="F:metal ion binding"/>
    <property type="evidence" value="ECO:0007669"/>
    <property type="project" value="UniProtKB-KW"/>
</dbReference>
<dbReference type="InterPro" id="IPR001303">
    <property type="entry name" value="Aldolase_II/adducin_N"/>
</dbReference>
<name>A0A1H8UUQ3_9FIRM</name>
<dbReference type="InterPro" id="IPR050197">
    <property type="entry name" value="Aldolase_class_II_sugar_metab"/>
</dbReference>
<dbReference type="GO" id="GO:0016832">
    <property type="term" value="F:aldehyde-lyase activity"/>
    <property type="evidence" value="ECO:0007669"/>
    <property type="project" value="TreeGrafter"/>
</dbReference>
<accession>A0A1H8UUQ3</accession>
<evidence type="ECO:0000256" key="2">
    <source>
        <dbReference type="ARBA" id="ARBA00023239"/>
    </source>
</evidence>
<protein>
    <submittedName>
        <fullName evidence="4">L-fuculose-phosphate aldolase</fullName>
    </submittedName>
</protein>
<evidence type="ECO:0000313" key="5">
    <source>
        <dbReference type="Proteomes" id="UP000198847"/>
    </source>
</evidence>
<evidence type="ECO:0000259" key="3">
    <source>
        <dbReference type="SMART" id="SM01007"/>
    </source>
</evidence>
<dbReference type="PANTHER" id="PTHR22789">
    <property type="entry name" value="FUCULOSE PHOSPHATE ALDOLASE"/>
    <property type="match status" value="1"/>
</dbReference>
<dbReference type="Gene3D" id="3.40.225.10">
    <property type="entry name" value="Class II aldolase/adducin N-terminal domain"/>
    <property type="match status" value="1"/>
</dbReference>